<sequence>MTKTTPEQVLPSPNFRTRPAEGHLAPTDLRYRWNRVPTVVLLWNRVSNLEPSVPEAETLQPGYRGPGFQALSGHPV</sequence>
<comment type="caution">
    <text evidence="2">The sequence shown here is derived from an EMBL/GenBank/DDBJ whole genome shotgun (WGS) entry which is preliminary data.</text>
</comment>
<evidence type="ECO:0000313" key="3">
    <source>
        <dbReference type="Proteomes" id="UP000499080"/>
    </source>
</evidence>
<proteinExistence type="predicted"/>
<evidence type="ECO:0000256" key="1">
    <source>
        <dbReference type="SAM" id="MobiDB-lite"/>
    </source>
</evidence>
<evidence type="ECO:0000313" key="2">
    <source>
        <dbReference type="EMBL" id="GBL90014.1"/>
    </source>
</evidence>
<protein>
    <submittedName>
        <fullName evidence="2">Uncharacterized protein</fullName>
    </submittedName>
</protein>
<feature type="region of interest" description="Disordered" evidence="1">
    <location>
        <begin position="56"/>
        <end position="76"/>
    </location>
</feature>
<name>A0A4Y2BFV4_ARAVE</name>
<organism evidence="2 3">
    <name type="scientific">Araneus ventricosus</name>
    <name type="common">Orbweaver spider</name>
    <name type="synonym">Epeira ventricosa</name>
    <dbReference type="NCBI Taxonomy" id="182803"/>
    <lineage>
        <taxon>Eukaryota</taxon>
        <taxon>Metazoa</taxon>
        <taxon>Ecdysozoa</taxon>
        <taxon>Arthropoda</taxon>
        <taxon>Chelicerata</taxon>
        <taxon>Arachnida</taxon>
        <taxon>Araneae</taxon>
        <taxon>Araneomorphae</taxon>
        <taxon>Entelegynae</taxon>
        <taxon>Araneoidea</taxon>
        <taxon>Araneidae</taxon>
        <taxon>Araneus</taxon>
    </lineage>
</organism>
<gene>
    <name evidence="2" type="ORF">AVEN_178411_1</name>
</gene>
<dbReference type="AlphaFoldDB" id="A0A4Y2BFV4"/>
<reference evidence="2 3" key="1">
    <citation type="journal article" date="2019" name="Sci. Rep.">
        <title>Orb-weaving spider Araneus ventricosus genome elucidates the spidroin gene catalogue.</title>
        <authorList>
            <person name="Kono N."/>
            <person name="Nakamura H."/>
            <person name="Ohtoshi R."/>
            <person name="Moran D.A.P."/>
            <person name="Shinohara A."/>
            <person name="Yoshida Y."/>
            <person name="Fujiwara M."/>
            <person name="Mori M."/>
            <person name="Tomita M."/>
            <person name="Arakawa K."/>
        </authorList>
    </citation>
    <scope>NUCLEOTIDE SEQUENCE [LARGE SCALE GENOMIC DNA]</scope>
</reference>
<dbReference type="Proteomes" id="UP000499080">
    <property type="component" value="Unassembled WGS sequence"/>
</dbReference>
<dbReference type="EMBL" id="BGPR01000068">
    <property type="protein sequence ID" value="GBL90014.1"/>
    <property type="molecule type" value="Genomic_DNA"/>
</dbReference>
<feature type="region of interest" description="Disordered" evidence="1">
    <location>
        <begin position="1"/>
        <end position="24"/>
    </location>
</feature>
<keyword evidence="3" id="KW-1185">Reference proteome</keyword>
<accession>A0A4Y2BFV4</accession>